<accession>A0A547PJZ4</accession>
<name>A0A547PJZ4_9RHOB</name>
<gene>
    <name evidence="1" type="ORF">FEV53_18910</name>
</gene>
<dbReference type="Pfam" id="PF15566">
    <property type="entry name" value="Imm32"/>
    <property type="match status" value="1"/>
</dbReference>
<dbReference type="OrthoDB" id="8481783at2"/>
<dbReference type="EMBL" id="VFSV01000074">
    <property type="protein sequence ID" value="TRD14440.1"/>
    <property type="molecule type" value="Genomic_DNA"/>
</dbReference>
<evidence type="ECO:0000313" key="2">
    <source>
        <dbReference type="Proteomes" id="UP000318590"/>
    </source>
</evidence>
<sequence length="78" mass="8990">MTDKPAELLTFELCENGDEVEIHLNDEGLSNLINYLVRLKKSRDHEHLMTEEWGGNELTSIKQGSGNTLLQKVTLRHW</sequence>
<organism evidence="1 2">
    <name type="scientific">Palleronia caenipelagi</name>
    <dbReference type="NCBI Taxonomy" id="2489174"/>
    <lineage>
        <taxon>Bacteria</taxon>
        <taxon>Pseudomonadati</taxon>
        <taxon>Pseudomonadota</taxon>
        <taxon>Alphaproteobacteria</taxon>
        <taxon>Rhodobacterales</taxon>
        <taxon>Roseobacteraceae</taxon>
        <taxon>Palleronia</taxon>
    </lineage>
</organism>
<comment type="caution">
    <text evidence="1">The sequence shown here is derived from an EMBL/GenBank/DDBJ whole genome shotgun (WGS) entry which is preliminary data.</text>
</comment>
<dbReference type="RefSeq" id="WP_142836247.1">
    <property type="nucleotide sequence ID" value="NZ_VFSV01000074.1"/>
</dbReference>
<dbReference type="AlphaFoldDB" id="A0A547PJZ4"/>
<dbReference type="Proteomes" id="UP000318590">
    <property type="component" value="Unassembled WGS sequence"/>
</dbReference>
<keyword evidence="2" id="KW-1185">Reference proteome</keyword>
<proteinExistence type="predicted"/>
<protein>
    <submittedName>
        <fullName evidence="1">Methylhydantoinase</fullName>
    </submittedName>
</protein>
<evidence type="ECO:0000313" key="1">
    <source>
        <dbReference type="EMBL" id="TRD14440.1"/>
    </source>
</evidence>
<dbReference type="InterPro" id="IPR029083">
    <property type="entry name" value="Imm32"/>
</dbReference>
<reference evidence="1 2" key="1">
    <citation type="submission" date="2019-06" db="EMBL/GenBank/DDBJ databases">
        <title>Paenimaribius caenipelagi gen. nov., sp. nov., isolated from a tidal flat.</title>
        <authorList>
            <person name="Yoon J.-H."/>
        </authorList>
    </citation>
    <scope>NUCLEOTIDE SEQUENCE [LARGE SCALE GENOMIC DNA]</scope>
    <source>
        <strain evidence="1 2">JBTF-M29</strain>
    </source>
</reference>